<dbReference type="AlphaFoldDB" id="A0A3G7U2J7"/>
<organism evidence="1 2">
    <name type="scientific">Pseudomonas synxantha</name>
    <dbReference type="NCBI Taxonomy" id="47883"/>
    <lineage>
        <taxon>Bacteria</taxon>
        <taxon>Pseudomonadati</taxon>
        <taxon>Pseudomonadota</taxon>
        <taxon>Gammaproteobacteria</taxon>
        <taxon>Pseudomonadales</taxon>
        <taxon>Pseudomonadaceae</taxon>
        <taxon>Pseudomonas</taxon>
    </lineage>
</organism>
<dbReference type="RefSeq" id="WP_124376632.1">
    <property type="nucleotide sequence ID" value="NZ_CP027754.1"/>
</dbReference>
<evidence type="ECO:0000313" key="2">
    <source>
        <dbReference type="Proteomes" id="UP000268696"/>
    </source>
</evidence>
<evidence type="ECO:0000313" key="1">
    <source>
        <dbReference type="EMBL" id="AZE53547.1"/>
    </source>
</evidence>
<gene>
    <name evidence="1" type="ORF">C4K03_1376</name>
</gene>
<proteinExistence type="predicted"/>
<reference evidence="1 2" key="1">
    <citation type="submission" date="2018-03" db="EMBL/GenBank/DDBJ databases">
        <title>Diversity of phytobeneficial traits revealed by whole-genome analysis of worldwide-isolated phenazine-producing Pseudomonas spp.</title>
        <authorList>
            <person name="Biessy A."/>
            <person name="Novinscak A."/>
            <person name="Blom J."/>
            <person name="Leger G."/>
            <person name="Thomashow L.S."/>
            <person name="Cazorla F.M."/>
            <person name="Josic D."/>
            <person name="Filion M."/>
        </authorList>
    </citation>
    <scope>NUCLEOTIDE SEQUENCE [LARGE SCALE GENOMIC DNA]</scope>
    <source>
        <strain evidence="1 2">30B</strain>
    </source>
</reference>
<sequence length="108" mass="11496">MRAVIELRGAEGACTVVPFSSQKVTSKRKAQGVYEVRGTLGLIPLAPEGSGWGYSLGLGEKEVLAVVTYSRKVMTVKLQKDGQPYELVGAISLHCEIPESVPVVVPAL</sequence>
<name>A0A3G7U2J7_9PSED</name>
<dbReference type="Proteomes" id="UP000268696">
    <property type="component" value="Chromosome"/>
</dbReference>
<accession>A0A3G7U2J7</accession>
<dbReference type="EMBL" id="CP027754">
    <property type="protein sequence ID" value="AZE53547.1"/>
    <property type="molecule type" value="Genomic_DNA"/>
</dbReference>
<protein>
    <submittedName>
        <fullName evidence="1">Uncharacterized protein</fullName>
    </submittedName>
</protein>